<dbReference type="Pfam" id="PF16187">
    <property type="entry name" value="Peptidase_M16_M"/>
    <property type="match status" value="1"/>
</dbReference>
<evidence type="ECO:0000256" key="5">
    <source>
        <dbReference type="ARBA" id="ARBA00017565"/>
    </source>
</evidence>
<evidence type="ECO:0000256" key="15">
    <source>
        <dbReference type="SAM" id="SignalP"/>
    </source>
</evidence>
<evidence type="ECO:0000256" key="12">
    <source>
        <dbReference type="ARBA" id="ARBA00031184"/>
    </source>
</evidence>
<comment type="similarity">
    <text evidence="3 14">Belongs to the peptidase M16 family.</text>
</comment>
<keyword evidence="15" id="KW-0732">Signal</keyword>
<proteinExistence type="inferred from homology"/>
<evidence type="ECO:0000256" key="1">
    <source>
        <dbReference type="ARBA" id="ARBA00001947"/>
    </source>
</evidence>
<comment type="function">
    <text evidence="2">Endopeptidase that degrades small peptides of less than 7 kDa, such as glucagon and insulin.</text>
</comment>
<reference evidence="20 21" key="1">
    <citation type="submission" date="2020-02" db="EMBL/GenBank/DDBJ databases">
        <title>Genomic and physiological characterization of two novel Nitrospinaceae genera.</title>
        <authorList>
            <person name="Mueller A.J."/>
            <person name="Jung M.-Y."/>
            <person name="Strachan C.R."/>
            <person name="Herbold C.W."/>
            <person name="Kirkegaard R.H."/>
            <person name="Daims H."/>
        </authorList>
    </citation>
    <scope>NUCLEOTIDE SEQUENCE [LARGE SCALE GENOMIC DNA]</scope>
    <source>
        <strain evidence="20">EB</strain>
    </source>
</reference>
<dbReference type="InterPro" id="IPR054734">
    <property type="entry name" value="PqqF-like_C_4"/>
</dbReference>
<dbReference type="FunFam" id="3.30.830.10:FF:000012">
    <property type="entry name" value="Protease 3"/>
    <property type="match status" value="1"/>
</dbReference>
<dbReference type="PROSITE" id="PS51257">
    <property type="entry name" value="PROKAR_LIPOPROTEIN"/>
    <property type="match status" value="1"/>
</dbReference>
<feature type="chain" id="PRO_5032852813" description="Protease 3" evidence="15">
    <location>
        <begin position="31"/>
        <end position="938"/>
    </location>
</feature>
<keyword evidence="7" id="KW-0479">Metal-binding</keyword>
<dbReference type="PANTHER" id="PTHR43690">
    <property type="entry name" value="NARDILYSIN"/>
    <property type="match status" value="1"/>
</dbReference>
<dbReference type="InterPro" id="IPR011249">
    <property type="entry name" value="Metalloenz_LuxS/M16"/>
</dbReference>
<organism evidence="20 21">
    <name type="scientific">Candidatus Nitronauta litoralis</name>
    <dbReference type="NCBI Taxonomy" id="2705533"/>
    <lineage>
        <taxon>Bacteria</taxon>
        <taxon>Pseudomonadati</taxon>
        <taxon>Nitrospinota/Tectimicrobiota group</taxon>
        <taxon>Nitrospinota</taxon>
        <taxon>Nitrospinia</taxon>
        <taxon>Nitrospinales</taxon>
        <taxon>Nitrospinaceae</taxon>
        <taxon>Candidatus Nitronauta</taxon>
    </lineage>
</organism>
<dbReference type="AlphaFoldDB" id="A0A7T0BZ04"/>
<dbReference type="GO" id="GO:0005737">
    <property type="term" value="C:cytoplasm"/>
    <property type="evidence" value="ECO:0007669"/>
    <property type="project" value="UniProtKB-ARBA"/>
</dbReference>
<keyword evidence="10" id="KW-0482">Metalloprotease</keyword>
<dbReference type="Pfam" id="PF05193">
    <property type="entry name" value="Peptidase_M16_C"/>
    <property type="match status" value="1"/>
</dbReference>
<name>A0A7T0BZ04_9BACT</name>
<dbReference type="EC" id="3.4.24.55" evidence="4"/>
<dbReference type="InterPro" id="IPR032632">
    <property type="entry name" value="Peptidase_M16_M"/>
</dbReference>
<dbReference type="GO" id="GO:0006508">
    <property type="term" value="P:proteolysis"/>
    <property type="evidence" value="ECO:0007669"/>
    <property type="project" value="UniProtKB-KW"/>
</dbReference>
<dbReference type="SUPFAM" id="SSF63411">
    <property type="entry name" value="LuxS/MPP-like metallohydrolase"/>
    <property type="match status" value="4"/>
</dbReference>
<dbReference type="FunFam" id="3.30.830.10:FF:000005">
    <property type="entry name" value="nardilysin isoform X1"/>
    <property type="match status" value="1"/>
</dbReference>
<dbReference type="PANTHER" id="PTHR43690:SF18">
    <property type="entry name" value="INSULIN-DEGRADING ENZYME-RELATED"/>
    <property type="match status" value="1"/>
</dbReference>
<dbReference type="Pfam" id="PF22456">
    <property type="entry name" value="PqqF-like_C_4"/>
    <property type="match status" value="1"/>
</dbReference>
<evidence type="ECO:0000256" key="8">
    <source>
        <dbReference type="ARBA" id="ARBA00022801"/>
    </source>
</evidence>
<feature type="domain" description="Peptidase M16 C-terminal" evidence="17">
    <location>
        <begin position="203"/>
        <end position="380"/>
    </location>
</feature>
<dbReference type="GO" id="GO:0046872">
    <property type="term" value="F:metal ion binding"/>
    <property type="evidence" value="ECO:0007669"/>
    <property type="project" value="UniProtKB-KW"/>
</dbReference>
<evidence type="ECO:0000256" key="2">
    <source>
        <dbReference type="ARBA" id="ARBA00002184"/>
    </source>
</evidence>
<evidence type="ECO:0000259" key="16">
    <source>
        <dbReference type="Pfam" id="PF00675"/>
    </source>
</evidence>
<evidence type="ECO:0000259" key="18">
    <source>
        <dbReference type="Pfam" id="PF16187"/>
    </source>
</evidence>
<dbReference type="InterPro" id="IPR011765">
    <property type="entry name" value="Pept_M16_N"/>
</dbReference>
<feature type="signal peptide" evidence="15">
    <location>
        <begin position="1"/>
        <end position="30"/>
    </location>
</feature>
<dbReference type="EMBL" id="CP048685">
    <property type="protein sequence ID" value="QPJ63533.1"/>
    <property type="molecule type" value="Genomic_DNA"/>
</dbReference>
<evidence type="ECO:0000256" key="14">
    <source>
        <dbReference type="RuleBase" id="RU004447"/>
    </source>
</evidence>
<feature type="domain" description="Peptidase M16 N-terminal" evidence="16">
    <location>
        <begin position="49"/>
        <end position="183"/>
    </location>
</feature>
<keyword evidence="6" id="KW-0645">Protease</keyword>
<evidence type="ECO:0000256" key="11">
    <source>
        <dbReference type="ARBA" id="ARBA00029597"/>
    </source>
</evidence>
<protein>
    <recommendedName>
        <fullName evidence="5">Protease 3</fullName>
        <ecNumber evidence="4">3.4.24.55</ecNumber>
    </recommendedName>
    <alternativeName>
        <fullName evidence="13">Pitrilysin</fullName>
    </alternativeName>
    <alternativeName>
        <fullName evidence="12">Protease III</fullName>
    </alternativeName>
    <alternativeName>
        <fullName evidence="11">Protease pi</fullName>
    </alternativeName>
</protein>
<dbReference type="KEGG" id="nli:G3M70_17290"/>
<gene>
    <name evidence="20" type="ORF">G3M70_17290</name>
</gene>
<feature type="domain" description="Peptidase M16 middle/third" evidence="18">
    <location>
        <begin position="390"/>
        <end position="660"/>
    </location>
</feature>
<sequence>MTTRNISKHIFSLGLAALACVMLVASPADAKRDRKTKTLVLENGLAVYLMSDKDVTRSAAALSVGVGHIYDPMEKQGLAHYLEHMLFLGTEKYPDVEDYKKYLNANSGASNAYTSDDITNYFFQVSHGAFEGALDRFSQFFQAPLFNPKYAEREVHAVNSEFDKNRLQDGWRANHLAHQVTEPGHPMRKFGIGNKDTLAGDNRPALLDFYEKYYSAAIMKLAVLSNLSLAEQEKLVRQLFSKIPNRPVKLPEIDPNFRKPLKDKYRLLKIKTIKDTRSLSLEFATIRLFDLKESRPATIVGSVIGHEGKGSLLSKLKEEGLALGLSAGGGYSHPNINTFDINISLTQKGEKEYERVLELVFSYLKMLREAKFQHYTFAQNQKMMEINHKWRELQEGMGYVAGQASLMQRYELEDIETLPYLLMKEDQKNYMAILDTLRPENMLVALSTQHVETNKKEHFFGTEYSLEQVGGEKFNKLKNPGQVEGIHYPLENKFIPNDLVLHPENPHLIRDDDLAQVYFQYDNRFEKPKVYLKFLIETPHVYDNPGNLARSKLYEAAIMEGLNEITYPISQAGLSYALSLEKKGVVLVVGGYSERVQDLLKLVVGSLRKITIDENKFRDLKDEFVRGVQNKKLGQGYKRASYFNRQIWLAQQFTEEQLLEGLKAATFDEIKQYAGKLFDRVYITSVIYGNWTEEQARESVNLVIREMGSKPLPKEDRFENKVVVLGESEKFLYSEQVPDNNNALFYTLQVGPHSMENYAVSQLVASVIESDFYTQMRTNQQLGYIVWSFGQRLEERLFLKMIIQSAGFGPFELQKRVEAWMAEATKLFDGLTDEEFNKHRNSLVVSLEKKPDSIAEMAGELYYFAAEEDGDFDYKRKLIEVVKKAKKNDVVAAARRLFTDSKTPRSIVLVRSRSNQDSVPEGVLTKVAMIKEKNKNRK</sequence>
<dbReference type="Pfam" id="PF00675">
    <property type="entry name" value="Peptidase_M16"/>
    <property type="match status" value="1"/>
</dbReference>
<evidence type="ECO:0000313" key="20">
    <source>
        <dbReference type="EMBL" id="QPJ63533.1"/>
    </source>
</evidence>
<evidence type="ECO:0000259" key="17">
    <source>
        <dbReference type="Pfam" id="PF05193"/>
    </source>
</evidence>
<dbReference type="Proteomes" id="UP000594688">
    <property type="component" value="Chromosome"/>
</dbReference>
<evidence type="ECO:0000256" key="9">
    <source>
        <dbReference type="ARBA" id="ARBA00022833"/>
    </source>
</evidence>
<evidence type="ECO:0000256" key="6">
    <source>
        <dbReference type="ARBA" id="ARBA00022670"/>
    </source>
</evidence>
<dbReference type="PROSITE" id="PS00143">
    <property type="entry name" value="INSULINASE"/>
    <property type="match status" value="1"/>
</dbReference>
<evidence type="ECO:0000256" key="13">
    <source>
        <dbReference type="ARBA" id="ARBA00033450"/>
    </source>
</evidence>
<dbReference type="GO" id="GO:0004222">
    <property type="term" value="F:metalloendopeptidase activity"/>
    <property type="evidence" value="ECO:0007669"/>
    <property type="project" value="UniProtKB-EC"/>
</dbReference>
<dbReference type="InterPro" id="IPR007863">
    <property type="entry name" value="Peptidase_M16_C"/>
</dbReference>
<dbReference type="Gene3D" id="3.30.830.10">
    <property type="entry name" value="Metalloenzyme, LuxS/M16 peptidase-like"/>
    <property type="match status" value="4"/>
</dbReference>
<evidence type="ECO:0000256" key="4">
    <source>
        <dbReference type="ARBA" id="ARBA00012449"/>
    </source>
</evidence>
<accession>A0A7T0BZ04</accession>
<evidence type="ECO:0000259" key="19">
    <source>
        <dbReference type="Pfam" id="PF22456"/>
    </source>
</evidence>
<dbReference type="InterPro" id="IPR001431">
    <property type="entry name" value="Pept_M16_Zn_BS"/>
</dbReference>
<keyword evidence="9" id="KW-0862">Zinc</keyword>
<feature type="domain" description="Coenzyme PQQ synthesis protein F-like C-terminal lobe" evidence="19">
    <location>
        <begin position="763"/>
        <end position="860"/>
    </location>
</feature>
<evidence type="ECO:0000256" key="10">
    <source>
        <dbReference type="ARBA" id="ARBA00023049"/>
    </source>
</evidence>
<evidence type="ECO:0000313" key="21">
    <source>
        <dbReference type="Proteomes" id="UP000594688"/>
    </source>
</evidence>
<evidence type="ECO:0000256" key="3">
    <source>
        <dbReference type="ARBA" id="ARBA00007261"/>
    </source>
</evidence>
<keyword evidence="8" id="KW-0378">Hydrolase</keyword>
<evidence type="ECO:0000256" key="7">
    <source>
        <dbReference type="ARBA" id="ARBA00022723"/>
    </source>
</evidence>
<dbReference type="InterPro" id="IPR050626">
    <property type="entry name" value="Peptidase_M16"/>
</dbReference>
<comment type="cofactor">
    <cofactor evidence="1">
        <name>Zn(2+)</name>
        <dbReference type="ChEBI" id="CHEBI:29105"/>
    </cofactor>
</comment>